<dbReference type="Proteomes" id="UP000275408">
    <property type="component" value="Unassembled WGS sequence"/>
</dbReference>
<dbReference type="InterPro" id="IPR008042">
    <property type="entry name" value="Retrotrans_Pao"/>
</dbReference>
<comment type="caution">
    <text evidence="2">The sequence shown here is derived from an EMBL/GenBank/DDBJ whole genome shotgun (WGS) entry which is preliminary data.</text>
</comment>
<feature type="region of interest" description="Disordered" evidence="1">
    <location>
        <begin position="1"/>
        <end position="35"/>
    </location>
</feature>
<protein>
    <submittedName>
        <fullName evidence="2">Uncharacterized protein</fullName>
    </submittedName>
</protein>
<feature type="compositionally biased region" description="Basic residues" evidence="1">
    <location>
        <begin position="11"/>
        <end position="23"/>
    </location>
</feature>
<feature type="compositionally biased region" description="Low complexity" evidence="1">
    <location>
        <begin position="1"/>
        <end position="10"/>
    </location>
</feature>
<dbReference type="AlphaFoldDB" id="A0A3M6TSZ9"/>
<proteinExistence type="predicted"/>
<sequence length="340" mass="38423">RDECESAYSKRSGRSRSSRKSQKLSHYSSSSLPGKAEMLAKATKLGAEQRFHDLESEKVAALKRQESDIKKLQIIKELAATTAEIEAIAKIEEFYERDLPEEDEDPYGQIHEYLQSQLNAVIDDNSSTEAATNPANVVTTVSSEINTRTNNAENKILKMVQRVAFPKEIRRLKESNVQGQTSEETAEDAILDCQDLIKLLAPYIIRAKMALQEAWLRGLEWDEEFPDNLKLITHQLAYVAVSYTRYKYRSGQISVTLVTAKARVTLIKSISIPHLELMASVLGVWLAEMVSKELEIPLGQHTLRTDSMDVIYWIQGHLGQLKSFAPNQQAKTQWKSDPAQ</sequence>
<evidence type="ECO:0000313" key="2">
    <source>
        <dbReference type="EMBL" id="RMX44476.1"/>
    </source>
</evidence>
<gene>
    <name evidence="2" type="ORF">pdam_00006003</name>
</gene>
<evidence type="ECO:0000256" key="1">
    <source>
        <dbReference type="SAM" id="MobiDB-lite"/>
    </source>
</evidence>
<dbReference type="PANTHER" id="PTHR47331">
    <property type="entry name" value="PHD-TYPE DOMAIN-CONTAINING PROTEIN"/>
    <property type="match status" value="1"/>
</dbReference>
<dbReference type="OrthoDB" id="5984319at2759"/>
<dbReference type="EMBL" id="RCHS01002978">
    <property type="protein sequence ID" value="RMX44476.1"/>
    <property type="molecule type" value="Genomic_DNA"/>
</dbReference>
<evidence type="ECO:0000313" key="3">
    <source>
        <dbReference type="Proteomes" id="UP000275408"/>
    </source>
</evidence>
<keyword evidence="3" id="KW-1185">Reference proteome</keyword>
<name>A0A3M6TSZ9_POCDA</name>
<accession>A0A3M6TSZ9</accession>
<feature type="non-terminal residue" evidence="2">
    <location>
        <position position="1"/>
    </location>
</feature>
<organism evidence="2 3">
    <name type="scientific">Pocillopora damicornis</name>
    <name type="common">Cauliflower coral</name>
    <name type="synonym">Millepora damicornis</name>
    <dbReference type="NCBI Taxonomy" id="46731"/>
    <lineage>
        <taxon>Eukaryota</taxon>
        <taxon>Metazoa</taxon>
        <taxon>Cnidaria</taxon>
        <taxon>Anthozoa</taxon>
        <taxon>Hexacorallia</taxon>
        <taxon>Scleractinia</taxon>
        <taxon>Astrocoeniina</taxon>
        <taxon>Pocilloporidae</taxon>
        <taxon>Pocillopora</taxon>
    </lineage>
</organism>
<dbReference type="Pfam" id="PF05380">
    <property type="entry name" value="Peptidase_A17"/>
    <property type="match status" value="1"/>
</dbReference>
<reference evidence="2 3" key="1">
    <citation type="journal article" date="2018" name="Sci. Rep.">
        <title>Comparative analysis of the Pocillopora damicornis genome highlights role of immune system in coral evolution.</title>
        <authorList>
            <person name="Cunning R."/>
            <person name="Bay R.A."/>
            <person name="Gillette P."/>
            <person name="Baker A.C."/>
            <person name="Traylor-Knowles N."/>
        </authorList>
    </citation>
    <scope>NUCLEOTIDE SEQUENCE [LARGE SCALE GENOMIC DNA]</scope>
    <source>
        <strain evidence="2">RSMAS</strain>
        <tissue evidence="2">Whole animal</tissue>
    </source>
</reference>